<protein>
    <recommendedName>
        <fullName evidence="3">Peptidase S1 domain-containing protein</fullName>
    </recommendedName>
</protein>
<dbReference type="EMBL" id="ADTU01015304">
    <property type="status" value="NOT_ANNOTATED_CDS"/>
    <property type="molecule type" value="Genomic_DNA"/>
</dbReference>
<dbReference type="Proteomes" id="UP000005205">
    <property type="component" value="Unassembled WGS sequence"/>
</dbReference>
<dbReference type="CDD" id="cd00190">
    <property type="entry name" value="Tryp_SPc"/>
    <property type="match status" value="1"/>
</dbReference>
<dbReference type="Gene3D" id="2.40.10.10">
    <property type="entry name" value="Trypsin-like serine proteases"/>
    <property type="match status" value="1"/>
</dbReference>
<dbReference type="FunFam" id="2.40.10.10:FF:000068">
    <property type="entry name" value="transmembrane protease serine 2"/>
    <property type="match status" value="1"/>
</dbReference>
<dbReference type="PROSITE" id="PS50240">
    <property type="entry name" value="TRYPSIN_DOM"/>
    <property type="match status" value="1"/>
</dbReference>
<comment type="similarity">
    <text evidence="2">Belongs to the peptidase S1 family. CLIP subfamily.</text>
</comment>
<accession>A0A158NGX5</accession>
<dbReference type="PRINTS" id="PR00722">
    <property type="entry name" value="CHYMOTRYPSIN"/>
</dbReference>
<evidence type="ECO:0000256" key="1">
    <source>
        <dbReference type="ARBA" id="ARBA00023157"/>
    </source>
</evidence>
<dbReference type="EMBL" id="ADTU01015305">
    <property type="status" value="NOT_ANNOTATED_CDS"/>
    <property type="molecule type" value="Genomic_DNA"/>
</dbReference>
<dbReference type="AlphaFoldDB" id="A0A158NGX5"/>
<dbReference type="SUPFAM" id="SSF50494">
    <property type="entry name" value="Trypsin-like serine proteases"/>
    <property type="match status" value="1"/>
</dbReference>
<dbReference type="PANTHER" id="PTHR24256">
    <property type="entry name" value="TRYPTASE-RELATED"/>
    <property type="match status" value="1"/>
</dbReference>
<dbReference type="InterPro" id="IPR001314">
    <property type="entry name" value="Peptidase_S1A"/>
</dbReference>
<dbReference type="InterPro" id="IPR051487">
    <property type="entry name" value="Ser/Thr_Proteases_Immune/Dev"/>
</dbReference>
<dbReference type="OrthoDB" id="6380398at2759"/>
<reference evidence="5" key="1">
    <citation type="journal article" date="2011" name="PLoS Genet.">
        <title>The genome sequence of the leaf-cutter ant Atta cephalotes reveals insights into its obligate symbiotic lifestyle.</title>
        <authorList>
            <person name="Suen G."/>
            <person name="Teiling C."/>
            <person name="Li L."/>
            <person name="Holt C."/>
            <person name="Abouheif E."/>
            <person name="Bornberg-Bauer E."/>
            <person name="Bouffard P."/>
            <person name="Caldera E.J."/>
            <person name="Cash E."/>
            <person name="Cavanaugh A."/>
            <person name="Denas O."/>
            <person name="Elhaik E."/>
            <person name="Fave M.J."/>
            <person name="Gadau J."/>
            <person name="Gibson J.D."/>
            <person name="Graur D."/>
            <person name="Grubbs K.J."/>
            <person name="Hagen D.E."/>
            <person name="Harkins T.T."/>
            <person name="Helmkampf M."/>
            <person name="Hu H."/>
            <person name="Johnson B.R."/>
            <person name="Kim J."/>
            <person name="Marsh S.E."/>
            <person name="Moeller J.A."/>
            <person name="Munoz-Torres M.C."/>
            <person name="Murphy M.C."/>
            <person name="Naughton M.C."/>
            <person name="Nigam S."/>
            <person name="Overson R."/>
            <person name="Rajakumar R."/>
            <person name="Reese J.T."/>
            <person name="Scott J.J."/>
            <person name="Smith C.R."/>
            <person name="Tao S."/>
            <person name="Tsutsui N.D."/>
            <person name="Viljakainen L."/>
            <person name="Wissler L."/>
            <person name="Yandell M.D."/>
            <person name="Zimmer F."/>
            <person name="Taylor J."/>
            <person name="Slater S.C."/>
            <person name="Clifton S.W."/>
            <person name="Warren W.C."/>
            <person name="Elsik C.G."/>
            <person name="Smith C.D."/>
            <person name="Weinstock G.M."/>
            <person name="Gerardo N.M."/>
            <person name="Currie C.R."/>
        </authorList>
    </citation>
    <scope>NUCLEOTIDE SEQUENCE [LARGE SCALE GENOMIC DNA]</scope>
</reference>
<organism evidence="4 5">
    <name type="scientific">Atta cephalotes</name>
    <name type="common">Leafcutter ant</name>
    <dbReference type="NCBI Taxonomy" id="12957"/>
    <lineage>
        <taxon>Eukaryota</taxon>
        <taxon>Metazoa</taxon>
        <taxon>Ecdysozoa</taxon>
        <taxon>Arthropoda</taxon>
        <taxon>Hexapoda</taxon>
        <taxon>Insecta</taxon>
        <taxon>Pterygota</taxon>
        <taxon>Neoptera</taxon>
        <taxon>Endopterygota</taxon>
        <taxon>Hymenoptera</taxon>
        <taxon>Apocrita</taxon>
        <taxon>Aculeata</taxon>
        <taxon>Formicoidea</taxon>
        <taxon>Formicidae</taxon>
        <taxon>Myrmicinae</taxon>
        <taxon>Atta</taxon>
    </lineage>
</organism>
<dbReference type="InterPro" id="IPR009003">
    <property type="entry name" value="Peptidase_S1_PA"/>
</dbReference>
<dbReference type="InterPro" id="IPR001254">
    <property type="entry name" value="Trypsin_dom"/>
</dbReference>
<evidence type="ECO:0000313" key="4">
    <source>
        <dbReference type="EnsemblMetazoa" id="XP_012056783.1"/>
    </source>
</evidence>
<dbReference type="STRING" id="12957.A0A158NGX5"/>
<keyword evidence="5" id="KW-1185">Reference proteome</keyword>
<dbReference type="Pfam" id="PF00089">
    <property type="entry name" value="Trypsin"/>
    <property type="match status" value="1"/>
</dbReference>
<dbReference type="GO" id="GO:0004252">
    <property type="term" value="F:serine-type endopeptidase activity"/>
    <property type="evidence" value="ECO:0007669"/>
    <property type="project" value="InterPro"/>
</dbReference>
<dbReference type="PROSITE" id="PS00134">
    <property type="entry name" value="TRYPSIN_HIS"/>
    <property type="match status" value="1"/>
</dbReference>
<dbReference type="EMBL" id="ADTU01015303">
    <property type="status" value="NOT_ANNOTATED_CDS"/>
    <property type="molecule type" value="Genomic_DNA"/>
</dbReference>
<dbReference type="InterPro" id="IPR018114">
    <property type="entry name" value="TRYPSIN_HIS"/>
</dbReference>
<reference evidence="4" key="2">
    <citation type="submission" date="2016-04" db="UniProtKB">
        <authorList>
            <consortium name="EnsemblMetazoa"/>
        </authorList>
    </citation>
    <scope>IDENTIFICATION</scope>
</reference>
<sequence>MMEFCWKFYENIKEVKVLLGLMLSLLVLNGVEPNCYKILDLKEGQTLYLQNDNYPNYGGENICTWKIHSSVIIKATCYIDLNDDCNENIFLFDDGNSTSYTTCGQDTITFEGFNSTITIIFASAFNQGRFICEIKTNTCQCGKKKVTRIVGGEETEINEFPWMTGIVDLNTNILYCGATIIYDRYILTAAHCLYERNINEIVAVVGEHDVSTGSDTNATKIYKLSECVIHPEYDFMKDAYNDIAICETVERIKYSPEVGPVCLPFKHKYDSFTNDIVTALGWGLNEYGGSKSDTLQKVDLKVIKCLINNTNIICTFTPGKDTCQMDSGGPILWNDPITNRIILVGIISAGEGCASNKPSLNIRVSAFIDWIVSITPDAQYCQVE</sequence>
<evidence type="ECO:0000313" key="5">
    <source>
        <dbReference type="Proteomes" id="UP000005205"/>
    </source>
</evidence>
<keyword evidence="1" id="KW-1015">Disulfide bond</keyword>
<proteinExistence type="inferred from homology"/>
<dbReference type="GO" id="GO:0006508">
    <property type="term" value="P:proteolysis"/>
    <property type="evidence" value="ECO:0007669"/>
    <property type="project" value="InterPro"/>
</dbReference>
<dbReference type="KEGG" id="acep:105619875"/>
<dbReference type="InParanoid" id="A0A158NGX5"/>
<evidence type="ECO:0000259" key="3">
    <source>
        <dbReference type="PROSITE" id="PS50240"/>
    </source>
</evidence>
<dbReference type="EnsemblMetazoa" id="XM_012201393.1">
    <property type="protein sequence ID" value="XP_012056783.1"/>
    <property type="gene ID" value="LOC105619875"/>
</dbReference>
<feature type="domain" description="Peptidase S1" evidence="3">
    <location>
        <begin position="149"/>
        <end position="376"/>
    </location>
</feature>
<evidence type="ECO:0000256" key="2">
    <source>
        <dbReference type="ARBA" id="ARBA00024195"/>
    </source>
</evidence>
<dbReference type="FunCoup" id="A0A158NGX5">
    <property type="interactions" value="1"/>
</dbReference>
<dbReference type="SMART" id="SM00020">
    <property type="entry name" value="Tryp_SPc"/>
    <property type="match status" value="1"/>
</dbReference>
<gene>
    <name evidence="4" type="primary">105619875</name>
</gene>
<name>A0A158NGX5_ATTCE</name>
<dbReference type="InterPro" id="IPR043504">
    <property type="entry name" value="Peptidase_S1_PA_chymotrypsin"/>
</dbReference>